<dbReference type="PANTHER" id="PTHR43798:SF33">
    <property type="entry name" value="HYDROLASE, PUTATIVE (AFU_ORTHOLOGUE AFUA_2G14860)-RELATED"/>
    <property type="match status" value="1"/>
</dbReference>
<dbReference type="EMBL" id="CP036347">
    <property type="protein sequence ID" value="QDU04055.1"/>
    <property type="molecule type" value="Genomic_DNA"/>
</dbReference>
<organism evidence="4 5">
    <name type="scientific">Gimesia chilikensis</name>
    <dbReference type="NCBI Taxonomy" id="2605989"/>
    <lineage>
        <taxon>Bacteria</taxon>
        <taxon>Pseudomonadati</taxon>
        <taxon>Planctomycetota</taxon>
        <taxon>Planctomycetia</taxon>
        <taxon>Planctomycetales</taxon>
        <taxon>Planctomycetaceae</taxon>
        <taxon>Gimesia</taxon>
    </lineage>
</organism>
<evidence type="ECO:0000313" key="5">
    <source>
        <dbReference type="Proteomes" id="UP000320722"/>
    </source>
</evidence>
<dbReference type="GO" id="GO:0016020">
    <property type="term" value="C:membrane"/>
    <property type="evidence" value="ECO:0007669"/>
    <property type="project" value="TreeGrafter"/>
</dbReference>
<sequence>MRARINGTEIYFDVDGMGLVPGEDRMVERPVLFLLHGGPGSDHSSFKSNSAALRDTAQLVFVDHRGSGRSAPADPRTYTLDQNIDDLDALREHLGLERISVLGSSYGGMVAQGYAIRYPERVANLILVATAPSFRFMEDARQIVNERGTADQQRVCQWLWEGTFESQEQVYEYYKTMGPLYSTRFDAEKLDKGWPRSIRNFEQLNLGFTTFLKTFDLIEQLPSIKCPTLVLGGAHDWICPPRHSELVAERIPRAHLKIFANSSHAIADDEPEAYLAAVRGFLTYCNKLEIR</sequence>
<accession>A0A517WFL0</accession>
<dbReference type="EC" id="3.4.11.5" evidence="4"/>
<evidence type="ECO:0000256" key="1">
    <source>
        <dbReference type="ARBA" id="ARBA00010088"/>
    </source>
</evidence>
<gene>
    <name evidence="4" type="primary">pip</name>
    <name evidence="4" type="ORF">V6x_37800</name>
</gene>
<dbReference type="InterPro" id="IPR050266">
    <property type="entry name" value="AB_hydrolase_sf"/>
</dbReference>
<feature type="domain" description="AB hydrolase-1" evidence="3">
    <location>
        <begin position="30"/>
        <end position="271"/>
    </location>
</feature>
<comment type="similarity">
    <text evidence="1">Belongs to the peptidase S33 family.</text>
</comment>
<keyword evidence="4" id="KW-0031">Aminopeptidase</keyword>
<dbReference type="PRINTS" id="PR00793">
    <property type="entry name" value="PROAMNOPTASE"/>
</dbReference>
<dbReference type="Proteomes" id="UP000320722">
    <property type="component" value="Chromosome"/>
</dbReference>
<evidence type="ECO:0000256" key="2">
    <source>
        <dbReference type="ARBA" id="ARBA00022801"/>
    </source>
</evidence>
<evidence type="ECO:0000259" key="3">
    <source>
        <dbReference type="Pfam" id="PF00561"/>
    </source>
</evidence>
<keyword evidence="4" id="KW-0645">Protease</keyword>
<name>A0A517WFL0_9PLAN</name>
<reference evidence="4 5" key="1">
    <citation type="submission" date="2019-02" db="EMBL/GenBank/DDBJ databases">
        <title>Deep-cultivation of Planctomycetes and their phenomic and genomic characterization uncovers novel biology.</title>
        <authorList>
            <person name="Wiegand S."/>
            <person name="Jogler M."/>
            <person name="Boedeker C."/>
            <person name="Pinto D."/>
            <person name="Vollmers J."/>
            <person name="Rivas-Marin E."/>
            <person name="Kohn T."/>
            <person name="Peeters S.H."/>
            <person name="Heuer A."/>
            <person name="Rast P."/>
            <person name="Oberbeckmann S."/>
            <person name="Bunk B."/>
            <person name="Jeske O."/>
            <person name="Meyerdierks A."/>
            <person name="Storesund J.E."/>
            <person name="Kallscheuer N."/>
            <person name="Luecker S."/>
            <person name="Lage O.M."/>
            <person name="Pohl T."/>
            <person name="Merkel B.J."/>
            <person name="Hornburger P."/>
            <person name="Mueller R.-W."/>
            <person name="Bruemmer F."/>
            <person name="Labrenz M."/>
            <person name="Spormann A.M."/>
            <person name="Op den Camp H."/>
            <person name="Overmann J."/>
            <person name="Amann R."/>
            <person name="Jetten M.S.M."/>
            <person name="Mascher T."/>
            <person name="Medema M.H."/>
            <person name="Devos D.P."/>
            <person name="Kaster A.-K."/>
            <person name="Ovreas L."/>
            <person name="Rohde M."/>
            <person name="Galperin M.Y."/>
            <person name="Jogler C."/>
        </authorList>
    </citation>
    <scope>NUCLEOTIDE SEQUENCE [LARGE SCALE GENOMIC DNA]</scope>
    <source>
        <strain evidence="4 5">V6</strain>
    </source>
</reference>
<dbReference type="InterPro" id="IPR002410">
    <property type="entry name" value="Peptidase_S33"/>
</dbReference>
<evidence type="ECO:0000313" key="4">
    <source>
        <dbReference type="EMBL" id="QDU04055.1"/>
    </source>
</evidence>
<dbReference type="GO" id="GO:0004177">
    <property type="term" value="F:aminopeptidase activity"/>
    <property type="evidence" value="ECO:0007669"/>
    <property type="project" value="UniProtKB-KW"/>
</dbReference>
<proteinExistence type="inferred from homology"/>
<dbReference type="AlphaFoldDB" id="A0A517WFL0"/>
<dbReference type="Gene3D" id="3.40.50.1820">
    <property type="entry name" value="alpha/beta hydrolase"/>
    <property type="match status" value="1"/>
</dbReference>
<protein>
    <submittedName>
        <fullName evidence="4">Proline iminopeptidase</fullName>
        <ecNumber evidence="4">3.4.11.5</ecNumber>
    </submittedName>
</protein>
<dbReference type="InterPro" id="IPR029058">
    <property type="entry name" value="AB_hydrolase_fold"/>
</dbReference>
<dbReference type="RefSeq" id="WP_145041858.1">
    <property type="nucleotide sequence ID" value="NZ_CP036347.1"/>
</dbReference>
<dbReference type="InterPro" id="IPR000073">
    <property type="entry name" value="AB_hydrolase_1"/>
</dbReference>
<dbReference type="SUPFAM" id="SSF53474">
    <property type="entry name" value="alpha/beta-Hydrolases"/>
    <property type="match status" value="1"/>
</dbReference>
<dbReference type="PRINTS" id="PR00111">
    <property type="entry name" value="ABHYDROLASE"/>
</dbReference>
<dbReference type="GO" id="GO:0006508">
    <property type="term" value="P:proteolysis"/>
    <property type="evidence" value="ECO:0007669"/>
    <property type="project" value="InterPro"/>
</dbReference>
<keyword evidence="2 4" id="KW-0378">Hydrolase</keyword>
<dbReference type="Pfam" id="PF00561">
    <property type="entry name" value="Abhydrolase_1"/>
    <property type="match status" value="1"/>
</dbReference>
<dbReference type="PANTHER" id="PTHR43798">
    <property type="entry name" value="MONOACYLGLYCEROL LIPASE"/>
    <property type="match status" value="1"/>
</dbReference>